<keyword evidence="5 7" id="KW-0238">DNA-binding</keyword>
<dbReference type="GO" id="GO:0006355">
    <property type="term" value="P:regulation of DNA-templated transcription"/>
    <property type="evidence" value="ECO:0007669"/>
    <property type="project" value="InterPro"/>
</dbReference>
<keyword evidence="2" id="KW-0597">Phosphoprotein</keyword>
<protein>
    <submittedName>
        <fullName evidence="10">Winged helix-turn-helix domain-containing protein</fullName>
    </submittedName>
</protein>
<evidence type="ECO:0000256" key="4">
    <source>
        <dbReference type="ARBA" id="ARBA00023015"/>
    </source>
</evidence>
<evidence type="ECO:0000259" key="9">
    <source>
        <dbReference type="PROSITE" id="PS51755"/>
    </source>
</evidence>
<dbReference type="NCBIfam" id="TIGR00229">
    <property type="entry name" value="sensory_box"/>
    <property type="match status" value="1"/>
</dbReference>
<sequence>MRPVEYKQLFQQLWERCEDPIMIVEADHTIIEVNRAFEETLGYQNDDIKTLDPFSIFDEDFQYLLHNHQEKSKKEIRYVTKSGQEAKAIITSEPLQFDDRTVWMLHVEQENESLIKKALDEAPDPVIIHHKGTVLFANVACGKMLNVDRIEISGQNIFDFIHEDSRTHLEERASVSSHQGGLDPATMFADLGDETIKLFVAPTPVFFQGKACTQVYMKPIHENATENDLYFGDLQVDVEHQCVYRSGQQIPLSSKEFLILLKLVRTPGKAVSVQKLYETIWGSDSIGDTRTVMVHLSNLRKKIEVNSSKPKIIQTVRGEGYKFQPPV</sequence>
<dbReference type="InterPro" id="IPR035965">
    <property type="entry name" value="PAS-like_dom_sf"/>
</dbReference>
<dbReference type="InterPro" id="IPR001867">
    <property type="entry name" value="OmpR/PhoB-type_DNA-bd"/>
</dbReference>
<keyword evidence="11" id="KW-1185">Reference proteome</keyword>
<keyword evidence="6" id="KW-0804">Transcription</keyword>
<evidence type="ECO:0000256" key="7">
    <source>
        <dbReference type="PROSITE-ProRule" id="PRU01091"/>
    </source>
</evidence>
<dbReference type="PROSITE" id="PS50112">
    <property type="entry name" value="PAS"/>
    <property type="match status" value="2"/>
</dbReference>
<reference evidence="10 11" key="1">
    <citation type="journal article" date="2004" name="Extremophiles">
        <title>Halobacillus locisalis sp. nov., a halophilic bacterium isolated from a marine solar saltern of the Yellow Sea in Korea.</title>
        <authorList>
            <person name="Yoon J.H."/>
            <person name="Kang K.H."/>
            <person name="Oh T.K."/>
            <person name="Park Y.H."/>
        </authorList>
    </citation>
    <scope>NUCLEOTIDE SEQUENCE [LARGE SCALE GENOMIC DNA]</scope>
    <source>
        <strain evidence="10 11">KCTC 3788</strain>
    </source>
</reference>
<dbReference type="InterPro" id="IPR016032">
    <property type="entry name" value="Sig_transdc_resp-reg_C-effctor"/>
</dbReference>
<dbReference type="Gene3D" id="3.30.450.20">
    <property type="entry name" value="PAS domain"/>
    <property type="match status" value="2"/>
</dbReference>
<dbReference type="GO" id="GO:0000976">
    <property type="term" value="F:transcription cis-regulatory region binding"/>
    <property type="evidence" value="ECO:0007669"/>
    <property type="project" value="TreeGrafter"/>
</dbReference>
<comment type="subcellular location">
    <subcellularLocation>
        <location evidence="1">Cytoplasm</location>
    </subcellularLocation>
</comment>
<comment type="caution">
    <text evidence="10">The sequence shown here is derived from an EMBL/GenBank/DDBJ whole genome shotgun (WGS) entry which is preliminary data.</text>
</comment>
<dbReference type="Proteomes" id="UP000571017">
    <property type="component" value="Unassembled WGS sequence"/>
</dbReference>
<dbReference type="Gene3D" id="1.10.10.10">
    <property type="entry name" value="Winged helix-like DNA-binding domain superfamily/Winged helix DNA-binding domain"/>
    <property type="match status" value="1"/>
</dbReference>
<dbReference type="SMART" id="SM00091">
    <property type="entry name" value="PAS"/>
    <property type="match status" value="2"/>
</dbReference>
<dbReference type="PANTHER" id="PTHR48111">
    <property type="entry name" value="REGULATOR OF RPOS"/>
    <property type="match status" value="1"/>
</dbReference>
<feature type="domain" description="OmpR/PhoB-type" evidence="9">
    <location>
        <begin position="226"/>
        <end position="325"/>
    </location>
</feature>
<dbReference type="EMBL" id="JACEFG010000002">
    <property type="protein sequence ID" value="MBA2175348.1"/>
    <property type="molecule type" value="Genomic_DNA"/>
</dbReference>
<evidence type="ECO:0000259" key="8">
    <source>
        <dbReference type="PROSITE" id="PS50112"/>
    </source>
</evidence>
<evidence type="ECO:0000256" key="3">
    <source>
        <dbReference type="ARBA" id="ARBA00023012"/>
    </source>
</evidence>
<feature type="domain" description="PAS" evidence="8">
    <location>
        <begin position="6"/>
        <end position="48"/>
    </location>
</feature>
<keyword evidence="3" id="KW-0902">Two-component regulatory system</keyword>
<organism evidence="10 11">
    <name type="scientific">Halobacillus locisalis</name>
    <dbReference type="NCBI Taxonomy" id="220753"/>
    <lineage>
        <taxon>Bacteria</taxon>
        <taxon>Bacillati</taxon>
        <taxon>Bacillota</taxon>
        <taxon>Bacilli</taxon>
        <taxon>Bacillales</taxon>
        <taxon>Bacillaceae</taxon>
        <taxon>Halobacillus</taxon>
    </lineage>
</organism>
<dbReference type="InterPro" id="IPR036388">
    <property type="entry name" value="WH-like_DNA-bd_sf"/>
</dbReference>
<dbReference type="InterPro" id="IPR000014">
    <property type="entry name" value="PAS"/>
</dbReference>
<dbReference type="AlphaFoldDB" id="A0A838CTX3"/>
<name>A0A838CTX3_9BACI</name>
<dbReference type="CDD" id="cd00130">
    <property type="entry name" value="PAS"/>
    <property type="match status" value="2"/>
</dbReference>
<gene>
    <name evidence="10" type="ORF">H0266_10610</name>
</gene>
<accession>A0A838CTX3</accession>
<dbReference type="PROSITE" id="PS51755">
    <property type="entry name" value="OMPR_PHOB"/>
    <property type="match status" value="1"/>
</dbReference>
<dbReference type="SMART" id="SM00862">
    <property type="entry name" value="Trans_reg_C"/>
    <property type="match status" value="1"/>
</dbReference>
<dbReference type="Pfam" id="PF00486">
    <property type="entry name" value="Trans_reg_C"/>
    <property type="match status" value="1"/>
</dbReference>
<keyword evidence="4" id="KW-0805">Transcription regulation</keyword>
<dbReference type="Pfam" id="PF00989">
    <property type="entry name" value="PAS"/>
    <property type="match status" value="1"/>
</dbReference>
<dbReference type="SUPFAM" id="SSF46894">
    <property type="entry name" value="C-terminal effector domain of the bipartite response regulators"/>
    <property type="match status" value="1"/>
</dbReference>
<proteinExistence type="predicted"/>
<dbReference type="GO" id="GO:0000156">
    <property type="term" value="F:phosphorelay response regulator activity"/>
    <property type="evidence" value="ECO:0007669"/>
    <property type="project" value="TreeGrafter"/>
</dbReference>
<evidence type="ECO:0000256" key="5">
    <source>
        <dbReference type="ARBA" id="ARBA00023125"/>
    </source>
</evidence>
<dbReference type="PANTHER" id="PTHR48111:SF1">
    <property type="entry name" value="TWO-COMPONENT RESPONSE REGULATOR ORR33"/>
    <property type="match status" value="1"/>
</dbReference>
<evidence type="ECO:0000313" key="10">
    <source>
        <dbReference type="EMBL" id="MBA2175348.1"/>
    </source>
</evidence>
<feature type="domain" description="PAS" evidence="8">
    <location>
        <begin position="111"/>
        <end position="180"/>
    </location>
</feature>
<evidence type="ECO:0000256" key="2">
    <source>
        <dbReference type="ARBA" id="ARBA00022553"/>
    </source>
</evidence>
<feature type="DNA-binding region" description="OmpR/PhoB-type" evidence="7">
    <location>
        <begin position="226"/>
        <end position="325"/>
    </location>
</feature>
<dbReference type="SUPFAM" id="SSF55785">
    <property type="entry name" value="PYP-like sensor domain (PAS domain)"/>
    <property type="match status" value="2"/>
</dbReference>
<dbReference type="GO" id="GO:0005829">
    <property type="term" value="C:cytosol"/>
    <property type="evidence" value="ECO:0007669"/>
    <property type="project" value="TreeGrafter"/>
</dbReference>
<dbReference type="Pfam" id="PF13426">
    <property type="entry name" value="PAS_9"/>
    <property type="match status" value="1"/>
</dbReference>
<dbReference type="GO" id="GO:0032993">
    <property type="term" value="C:protein-DNA complex"/>
    <property type="evidence" value="ECO:0007669"/>
    <property type="project" value="TreeGrafter"/>
</dbReference>
<dbReference type="InterPro" id="IPR039420">
    <property type="entry name" value="WalR-like"/>
</dbReference>
<evidence type="ECO:0000256" key="6">
    <source>
        <dbReference type="ARBA" id="ARBA00023163"/>
    </source>
</evidence>
<dbReference type="RefSeq" id="WP_181472366.1">
    <property type="nucleotide sequence ID" value="NZ_JACEFG010000002.1"/>
</dbReference>
<dbReference type="CDD" id="cd00383">
    <property type="entry name" value="trans_reg_C"/>
    <property type="match status" value="1"/>
</dbReference>
<dbReference type="InterPro" id="IPR013767">
    <property type="entry name" value="PAS_fold"/>
</dbReference>
<evidence type="ECO:0000313" key="11">
    <source>
        <dbReference type="Proteomes" id="UP000571017"/>
    </source>
</evidence>
<evidence type="ECO:0000256" key="1">
    <source>
        <dbReference type="ARBA" id="ARBA00004496"/>
    </source>
</evidence>
<dbReference type="FunFam" id="1.10.10.10:FF:000018">
    <property type="entry name" value="DNA-binding response regulator ResD"/>
    <property type="match status" value="1"/>
</dbReference>